<dbReference type="EMBL" id="OV170226">
    <property type="protein sequence ID" value="CAH0726833.1"/>
    <property type="molecule type" value="Genomic_DNA"/>
</dbReference>
<keyword evidence="1" id="KW-0732">Signal</keyword>
<organism evidence="2 3">
    <name type="scientific">Brenthis ino</name>
    <name type="common">lesser marbled fritillary</name>
    <dbReference type="NCBI Taxonomy" id="405034"/>
    <lineage>
        <taxon>Eukaryota</taxon>
        <taxon>Metazoa</taxon>
        <taxon>Ecdysozoa</taxon>
        <taxon>Arthropoda</taxon>
        <taxon>Hexapoda</taxon>
        <taxon>Insecta</taxon>
        <taxon>Pterygota</taxon>
        <taxon>Neoptera</taxon>
        <taxon>Endopterygota</taxon>
        <taxon>Lepidoptera</taxon>
        <taxon>Glossata</taxon>
        <taxon>Ditrysia</taxon>
        <taxon>Papilionoidea</taxon>
        <taxon>Nymphalidae</taxon>
        <taxon>Heliconiinae</taxon>
        <taxon>Argynnini</taxon>
        <taxon>Brenthis</taxon>
    </lineage>
</organism>
<protein>
    <submittedName>
        <fullName evidence="2">Uncharacterized protein</fullName>
    </submittedName>
</protein>
<accession>A0A8J9VPU3</accession>
<proteinExistence type="predicted"/>
<feature type="signal peptide" evidence="1">
    <location>
        <begin position="1"/>
        <end position="16"/>
    </location>
</feature>
<evidence type="ECO:0000313" key="2">
    <source>
        <dbReference type="EMBL" id="CAH0726833.1"/>
    </source>
</evidence>
<feature type="non-terminal residue" evidence="2">
    <location>
        <position position="179"/>
    </location>
</feature>
<evidence type="ECO:0000313" key="3">
    <source>
        <dbReference type="Proteomes" id="UP000838878"/>
    </source>
</evidence>
<keyword evidence="3" id="KW-1185">Reference proteome</keyword>
<gene>
    <name evidence="2" type="ORF">BINO364_LOCUS12251</name>
</gene>
<name>A0A8J9VPU3_9NEOP</name>
<sequence length="179" mass="18373">MKIFIVICILVAAADAGNITEIIQTIRNLQAASGGNPGTDENLLEIILTYKSLRDQKKAQSLGSSSFNSNGYSFSAPRSSYSAPGIGYSEPSIGYSAPAFDYSAPAVSYSVPAVSSSYSAPALSYSSPVSYSAPAPSYSAPAVNLGGCKSCQLAGISSQISGISGGYGGDYASGYAKRW</sequence>
<dbReference type="Proteomes" id="UP000838878">
    <property type="component" value="Chromosome 6"/>
</dbReference>
<dbReference type="AlphaFoldDB" id="A0A8J9VPU3"/>
<feature type="chain" id="PRO_5035459918" evidence="1">
    <location>
        <begin position="17"/>
        <end position="179"/>
    </location>
</feature>
<dbReference type="OrthoDB" id="10628070at2759"/>
<reference evidence="2" key="1">
    <citation type="submission" date="2021-12" db="EMBL/GenBank/DDBJ databases">
        <authorList>
            <person name="Martin H S."/>
        </authorList>
    </citation>
    <scope>NUCLEOTIDE SEQUENCE</scope>
</reference>
<evidence type="ECO:0000256" key="1">
    <source>
        <dbReference type="SAM" id="SignalP"/>
    </source>
</evidence>